<dbReference type="InterPro" id="IPR001232">
    <property type="entry name" value="SKP1-like"/>
</dbReference>
<evidence type="ECO:0000256" key="3">
    <source>
        <dbReference type="ARBA" id="ARBA00009993"/>
    </source>
</evidence>
<dbReference type="Gene3D" id="3.30.710.10">
    <property type="entry name" value="Potassium Channel Kv1.1, Chain A"/>
    <property type="match status" value="1"/>
</dbReference>
<dbReference type="FunFam" id="3.30.710.10:FF:000035">
    <property type="entry name" value="Elongin C transcription elongation factor"/>
    <property type="match status" value="1"/>
</dbReference>
<comment type="similarity">
    <text evidence="3">Belongs to the SKP1 family.</text>
</comment>
<dbReference type="IntAct" id="A0A1D6LW48">
    <property type="interactions" value="13"/>
</dbReference>
<dbReference type="GO" id="GO:0005634">
    <property type="term" value="C:nucleus"/>
    <property type="evidence" value="ECO:0007669"/>
    <property type="project" value="UniProtKB-SubCell"/>
</dbReference>
<dbReference type="InParanoid" id="A0A1D6LW48"/>
<evidence type="ECO:0000256" key="5">
    <source>
        <dbReference type="ARBA" id="ARBA00023242"/>
    </source>
</evidence>
<evidence type="ECO:0000256" key="4">
    <source>
        <dbReference type="ARBA" id="ARBA00021347"/>
    </source>
</evidence>
<evidence type="ECO:0000256" key="1">
    <source>
        <dbReference type="ARBA" id="ARBA00004123"/>
    </source>
</evidence>
<gene>
    <name evidence="7" type="ORF">ZEAMMB73_Zm00001d037277</name>
</gene>
<dbReference type="GO" id="GO:0006511">
    <property type="term" value="P:ubiquitin-dependent protein catabolic process"/>
    <property type="evidence" value="ECO:0007669"/>
    <property type="project" value="InterPro"/>
</dbReference>
<keyword evidence="5" id="KW-0539">Nucleus</keyword>
<dbReference type="SUPFAM" id="SSF54695">
    <property type="entry name" value="POZ domain"/>
    <property type="match status" value="1"/>
</dbReference>
<dbReference type="SMR" id="A0A1D6LW48"/>
<dbReference type="STRING" id="4577.A0A1D6LW48"/>
<organism evidence="7">
    <name type="scientific">Zea mays</name>
    <name type="common">Maize</name>
    <dbReference type="NCBI Taxonomy" id="4577"/>
    <lineage>
        <taxon>Eukaryota</taxon>
        <taxon>Viridiplantae</taxon>
        <taxon>Streptophyta</taxon>
        <taxon>Embryophyta</taxon>
        <taxon>Tracheophyta</taxon>
        <taxon>Spermatophyta</taxon>
        <taxon>Magnoliopsida</taxon>
        <taxon>Liliopsida</taxon>
        <taxon>Poales</taxon>
        <taxon>Poaceae</taxon>
        <taxon>PACMAD clade</taxon>
        <taxon>Panicoideae</taxon>
        <taxon>Andropogonodae</taxon>
        <taxon>Andropogoneae</taxon>
        <taxon>Tripsacinae</taxon>
        <taxon>Zea</taxon>
    </lineage>
</organism>
<name>A0A1D6LW48_MAIZE</name>
<comment type="pathway">
    <text evidence="2">Protein modification; protein ubiquitination.</text>
</comment>
<sequence length="144" mass="16414">MPPPREHHQPQDEEDDDTAGVVKLISAEGFEFVVDRKAAMVSNTLRNMLTSPGGFSETRQGEVRFPEIPTNILEKICQYFYWSLHYSRFLCLLSTFDNRHLLSPFRLSPWEGDSGVSNRTGDNPGAYDGRKLSGHLMRSLRDLI</sequence>
<dbReference type="ExpressionAtlas" id="A0A1D6LW48">
    <property type="expression patterns" value="baseline and differential"/>
</dbReference>
<proteinExistence type="inferred from homology"/>
<protein>
    <recommendedName>
        <fullName evidence="4">Elongin-C</fullName>
    </recommendedName>
</protein>
<dbReference type="PANTHER" id="PTHR20648">
    <property type="entry name" value="ELONGIN-C"/>
    <property type="match status" value="1"/>
</dbReference>
<dbReference type="InterPro" id="IPR039948">
    <property type="entry name" value="ELC1"/>
</dbReference>
<dbReference type="CDD" id="cd18321">
    <property type="entry name" value="BTB_POZ_EloC"/>
    <property type="match status" value="1"/>
</dbReference>
<dbReference type="SMART" id="SM00512">
    <property type="entry name" value="Skp1"/>
    <property type="match status" value="1"/>
</dbReference>
<dbReference type="AlphaFoldDB" id="A0A1D6LW48"/>
<dbReference type="InterPro" id="IPR011333">
    <property type="entry name" value="SKP1/BTB/POZ_sf"/>
</dbReference>
<feature type="domain" description="SKP1 component POZ" evidence="6">
    <location>
        <begin position="21"/>
        <end position="81"/>
    </location>
</feature>
<dbReference type="Pfam" id="PF03931">
    <property type="entry name" value="Skp1_POZ"/>
    <property type="match status" value="1"/>
</dbReference>
<accession>A0A1D6LW48</accession>
<evidence type="ECO:0000313" key="7">
    <source>
        <dbReference type="EMBL" id="AQK83475.1"/>
    </source>
</evidence>
<dbReference type="InterPro" id="IPR016073">
    <property type="entry name" value="Skp1_comp_POZ"/>
</dbReference>
<comment type="subcellular location">
    <subcellularLocation>
        <location evidence="1">Nucleus</location>
    </subcellularLocation>
</comment>
<evidence type="ECO:0000259" key="6">
    <source>
        <dbReference type="Pfam" id="PF03931"/>
    </source>
</evidence>
<dbReference type="GO" id="GO:0009867">
    <property type="term" value="P:jasmonic acid mediated signaling pathway"/>
    <property type="evidence" value="ECO:0007669"/>
    <property type="project" value="UniProtKB-ARBA"/>
</dbReference>
<reference evidence="7" key="1">
    <citation type="submission" date="2015-12" db="EMBL/GenBank/DDBJ databases">
        <title>Update maize B73 reference genome by single molecule sequencing technologies.</title>
        <authorList>
            <consortium name="Maize Genome Sequencing Project"/>
            <person name="Ware D."/>
        </authorList>
    </citation>
    <scope>NUCLEOTIDE SEQUENCE</scope>
    <source>
        <tissue evidence="7">Seedling</tissue>
    </source>
</reference>
<dbReference type="EMBL" id="CM000782">
    <property type="protein sequence ID" value="AQK83475.1"/>
    <property type="molecule type" value="Genomic_DNA"/>
</dbReference>
<evidence type="ECO:0000256" key="2">
    <source>
        <dbReference type="ARBA" id="ARBA00004906"/>
    </source>
</evidence>